<dbReference type="Proteomes" id="UP001595690">
    <property type="component" value="Unassembled WGS sequence"/>
</dbReference>
<keyword evidence="1" id="KW-0175">Coiled coil</keyword>
<protein>
    <recommendedName>
        <fullName evidence="4">V/A-type H+-transporting ATPase subunit E</fullName>
    </recommendedName>
</protein>
<evidence type="ECO:0000313" key="3">
    <source>
        <dbReference type="Proteomes" id="UP001595690"/>
    </source>
</evidence>
<dbReference type="RefSeq" id="WP_382369177.1">
    <property type="nucleotide sequence ID" value="NZ_JBHRZI010000007.1"/>
</dbReference>
<feature type="coiled-coil region" evidence="1">
    <location>
        <begin position="13"/>
        <end position="81"/>
    </location>
</feature>
<comment type="caution">
    <text evidence="2">The sequence shown here is derived from an EMBL/GenBank/DDBJ whole genome shotgun (WGS) entry which is preliminary data.</text>
</comment>
<reference evidence="3" key="1">
    <citation type="journal article" date="2019" name="Int. J. Syst. Evol. Microbiol.">
        <title>The Global Catalogue of Microorganisms (GCM) 10K type strain sequencing project: providing services to taxonomists for standard genome sequencing and annotation.</title>
        <authorList>
            <consortium name="The Broad Institute Genomics Platform"/>
            <consortium name="The Broad Institute Genome Sequencing Center for Infectious Disease"/>
            <person name="Wu L."/>
            <person name="Ma J."/>
        </authorList>
    </citation>
    <scope>NUCLEOTIDE SEQUENCE [LARGE SCALE GENOMIC DNA]</scope>
    <source>
        <strain evidence="3">CGMCC 4.7405</strain>
    </source>
</reference>
<dbReference type="EMBL" id="JBHRZI010000007">
    <property type="protein sequence ID" value="MFC3890743.1"/>
    <property type="molecule type" value="Genomic_DNA"/>
</dbReference>
<gene>
    <name evidence="2" type="ORF">ACFOWZ_04605</name>
</gene>
<sequence length="167" mass="17798">MNAQLDALAPVIAALLARARTEAEQELADARREADSTLAEARTEARRILSEAAAAGRAAAAESIVIEHERARREARALELAVQREIYDDFAHRVAGAVSRAFTDPLMRARLVASVRAELGPDASVRDGDGGGVLGVAPGRRLDLGVQAVTERAVEALGDEVRELWAP</sequence>
<proteinExistence type="predicted"/>
<organism evidence="2 3">
    <name type="scientific">Lentzea rhizosphaerae</name>
    <dbReference type="NCBI Taxonomy" id="2041025"/>
    <lineage>
        <taxon>Bacteria</taxon>
        <taxon>Bacillati</taxon>
        <taxon>Actinomycetota</taxon>
        <taxon>Actinomycetes</taxon>
        <taxon>Pseudonocardiales</taxon>
        <taxon>Pseudonocardiaceae</taxon>
        <taxon>Lentzea</taxon>
    </lineage>
</organism>
<name>A0ABV8BK83_9PSEU</name>
<evidence type="ECO:0000256" key="1">
    <source>
        <dbReference type="SAM" id="Coils"/>
    </source>
</evidence>
<keyword evidence="3" id="KW-1185">Reference proteome</keyword>
<evidence type="ECO:0008006" key="4">
    <source>
        <dbReference type="Google" id="ProtNLM"/>
    </source>
</evidence>
<evidence type="ECO:0000313" key="2">
    <source>
        <dbReference type="EMBL" id="MFC3890743.1"/>
    </source>
</evidence>
<accession>A0ABV8BK83</accession>